<dbReference type="Proteomes" id="UP000015103">
    <property type="component" value="Unassembled WGS sequence"/>
</dbReference>
<dbReference type="PANTHER" id="PTHR10773">
    <property type="entry name" value="DNA-DIRECTED RNA POLYMERASES I, II, AND III SUBUNIT RPABC2"/>
    <property type="match status" value="1"/>
</dbReference>
<feature type="region of interest" description="Disordered" evidence="1">
    <location>
        <begin position="212"/>
        <end position="234"/>
    </location>
</feature>
<reference evidence="2" key="1">
    <citation type="submission" date="2015-05" db="UniProtKB">
        <authorList>
            <consortium name="EnsemblMetazoa"/>
        </authorList>
    </citation>
    <scope>IDENTIFICATION</scope>
</reference>
<feature type="compositionally biased region" description="Polar residues" evidence="1">
    <location>
        <begin position="217"/>
        <end position="227"/>
    </location>
</feature>
<dbReference type="EnsemblMetazoa" id="RPRC013615-RA">
    <property type="protein sequence ID" value="RPRC013615-PA"/>
    <property type="gene ID" value="RPRC013615"/>
</dbReference>
<evidence type="ECO:0000313" key="3">
    <source>
        <dbReference type="Proteomes" id="UP000015103"/>
    </source>
</evidence>
<feature type="compositionally biased region" description="Acidic residues" evidence="1">
    <location>
        <begin position="111"/>
        <end position="130"/>
    </location>
</feature>
<feature type="region of interest" description="Disordered" evidence="1">
    <location>
        <begin position="15"/>
        <end position="56"/>
    </location>
</feature>
<dbReference type="OMA" id="GHTESEN"/>
<dbReference type="EMBL" id="ACPB03006167">
    <property type="status" value="NOT_ANNOTATED_CDS"/>
    <property type="molecule type" value="Genomic_DNA"/>
</dbReference>
<dbReference type="InParanoid" id="T1IBE5"/>
<feature type="compositionally biased region" description="Polar residues" evidence="1">
    <location>
        <begin position="154"/>
        <end position="163"/>
    </location>
</feature>
<feature type="region of interest" description="Disordered" evidence="1">
    <location>
        <begin position="77"/>
        <end position="185"/>
    </location>
</feature>
<keyword evidence="3" id="KW-1185">Reference proteome</keyword>
<feature type="compositionally biased region" description="Low complexity" evidence="1">
    <location>
        <begin position="164"/>
        <end position="177"/>
    </location>
</feature>
<organism evidence="2 3">
    <name type="scientific">Rhodnius prolixus</name>
    <name type="common">Triatomid bug</name>
    <dbReference type="NCBI Taxonomy" id="13249"/>
    <lineage>
        <taxon>Eukaryota</taxon>
        <taxon>Metazoa</taxon>
        <taxon>Ecdysozoa</taxon>
        <taxon>Arthropoda</taxon>
        <taxon>Hexapoda</taxon>
        <taxon>Insecta</taxon>
        <taxon>Pterygota</taxon>
        <taxon>Neoptera</taxon>
        <taxon>Paraneoptera</taxon>
        <taxon>Hemiptera</taxon>
        <taxon>Heteroptera</taxon>
        <taxon>Panheteroptera</taxon>
        <taxon>Cimicomorpha</taxon>
        <taxon>Reduviidae</taxon>
        <taxon>Triatominae</taxon>
        <taxon>Rhodnius</taxon>
    </lineage>
</organism>
<evidence type="ECO:0000313" key="2">
    <source>
        <dbReference type="EnsemblMetazoa" id="RPRC013615-PA"/>
    </source>
</evidence>
<sequence>MSSRGRLLVSLAIAEGERAVDNTSDGTNQSNQQGDSVKETPDDGLRQSGLTTDIGPAVETQIEGFEHMVFYSQPGETAANKSCSRTSIPSSTTSSSTGSSSSSSSTSNDSSPEDNEDSSNDITYEPENEENLGSNSSEDNLRVKAQEKSGGNPRGSTPSYIQLSSSSNSNSTTTNNSMDSPMDVPILVSPVKKGVKRKRNVDQWKRNVLKKARNSGEAYQTHSQSKSIRGPRKLKPPCGQHCKLKCSTKFTAEERMQLFSTYWALGDLNKQRDYIKNSMETIMPRYRYTRVGGTRNARQHNNAFYFNKNNQKIRVCKVFFRNTLDINDRPIRTVQNKRNKVAGAVIEPDLRGKHGMHRSLDPAIREGVRKHIDSIPKIESHYTRANTTRQFIDGSKSLADIHRDYKAICEENKEPFASYAIFQQIFTQEFNISFFTPKKDKCVTCVAYENANEGDKELLKINYDQHLEEKQLSRTEKMHDKENFEGIVAVYDLQAVTQIPKGNASIFYYKSKLNVLNFTIYDLQKNLANVLCGMNPMGTEALMSWGHTQNEGDSAHSVIERQVKRQLKGGPIYTPEGYISAIRGAKKHGEPFHVNELCYEDFYDLKQLASTIGPVYMPSSVKWSDVKVLKVEKESPCSVSYKTSFKQDFETITVIKRKKLPEQLTLTPAFLSKPGLPSKKKDDLMALLKNNYIPKFYSTFYANL</sequence>
<accession>T1IBE5</accession>
<name>T1IBE5_RHOPR</name>
<feature type="compositionally biased region" description="Basic and acidic residues" evidence="1">
    <location>
        <begin position="36"/>
        <end position="45"/>
    </location>
</feature>
<feature type="compositionally biased region" description="Low complexity" evidence="1">
    <location>
        <begin position="82"/>
        <end position="110"/>
    </location>
</feature>
<proteinExistence type="predicted"/>
<dbReference type="VEuPathDB" id="VectorBase:RPRC013615"/>
<evidence type="ECO:0000256" key="1">
    <source>
        <dbReference type="SAM" id="MobiDB-lite"/>
    </source>
</evidence>
<feature type="compositionally biased region" description="Polar residues" evidence="1">
    <location>
        <begin position="21"/>
        <end position="35"/>
    </location>
</feature>
<protein>
    <submittedName>
        <fullName evidence="2">Uncharacterized protein</fullName>
    </submittedName>
</protein>
<dbReference type="PANTHER" id="PTHR10773:SF19">
    <property type="match status" value="1"/>
</dbReference>
<dbReference type="AlphaFoldDB" id="T1IBE5"/>
<dbReference type="eggNOG" id="ENOG502S2FM">
    <property type="taxonomic scope" value="Eukaryota"/>
</dbReference>
<dbReference type="HOGENOM" id="CLU_011458_0_1_1"/>